<feature type="transmembrane region" description="Helical" evidence="10">
    <location>
        <begin position="439"/>
        <end position="459"/>
    </location>
</feature>
<feature type="compositionally biased region" description="Polar residues" evidence="9">
    <location>
        <begin position="723"/>
        <end position="739"/>
    </location>
</feature>
<evidence type="ECO:0000256" key="9">
    <source>
        <dbReference type="SAM" id="MobiDB-lite"/>
    </source>
</evidence>
<dbReference type="GO" id="GO:0005886">
    <property type="term" value="C:plasma membrane"/>
    <property type="evidence" value="ECO:0007669"/>
    <property type="project" value="TreeGrafter"/>
</dbReference>
<evidence type="ECO:0000256" key="5">
    <source>
        <dbReference type="ARBA" id="ARBA00023065"/>
    </source>
</evidence>
<feature type="domain" description="Potassium channel" evidence="11">
    <location>
        <begin position="245"/>
        <end position="307"/>
    </location>
</feature>
<feature type="transmembrane region" description="Helical" evidence="10">
    <location>
        <begin position="409"/>
        <end position="427"/>
    </location>
</feature>
<accession>A0A914CAP7</accession>
<dbReference type="Pfam" id="PF07885">
    <property type="entry name" value="Ion_trans_2"/>
    <property type="match status" value="2"/>
</dbReference>
<feature type="transmembrane region" description="Helical" evidence="10">
    <location>
        <begin position="287"/>
        <end position="316"/>
    </location>
</feature>
<evidence type="ECO:0000313" key="12">
    <source>
        <dbReference type="Proteomes" id="UP000887540"/>
    </source>
</evidence>
<evidence type="ECO:0000256" key="3">
    <source>
        <dbReference type="ARBA" id="ARBA00022692"/>
    </source>
</evidence>
<evidence type="ECO:0000313" key="13">
    <source>
        <dbReference type="WBParaSite" id="ACRNAN_Path_707.g2656.t1"/>
    </source>
</evidence>
<reference evidence="13" key="1">
    <citation type="submission" date="2022-11" db="UniProtKB">
        <authorList>
            <consortium name="WormBaseParasite"/>
        </authorList>
    </citation>
    <scope>IDENTIFICATION</scope>
</reference>
<dbReference type="Gene3D" id="1.10.287.70">
    <property type="match status" value="1"/>
</dbReference>
<dbReference type="PANTHER" id="PTHR11003">
    <property type="entry name" value="POTASSIUM CHANNEL, SUBFAMILY K"/>
    <property type="match status" value="1"/>
</dbReference>
<keyword evidence="5 8" id="KW-0406">Ion transport</keyword>
<comment type="similarity">
    <text evidence="8">Belongs to the two pore domain potassium channel (TC 1.A.1.8) family.</text>
</comment>
<proteinExistence type="inferred from homology"/>
<dbReference type="GO" id="GO:0015271">
    <property type="term" value="F:outward rectifier potassium channel activity"/>
    <property type="evidence" value="ECO:0007669"/>
    <property type="project" value="TreeGrafter"/>
</dbReference>
<dbReference type="SUPFAM" id="SSF81324">
    <property type="entry name" value="Voltage-gated potassium channels"/>
    <property type="match status" value="2"/>
</dbReference>
<dbReference type="InterPro" id="IPR003280">
    <property type="entry name" value="2pore_dom_K_chnl"/>
</dbReference>
<dbReference type="PANTHER" id="PTHR11003:SF335">
    <property type="entry name" value="POTASSIUM CHANNEL DOMAIN-CONTAINING PROTEIN"/>
    <property type="match status" value="1"/>
</dbReference>
<feature type="region of interest" description="Disordered" evidence="9">
    <location>
        <begin position="687"/>
        <end position="745"/>
    </location>
</feature>
<dbReference type="GO" id="GO:0030322">
    <property type="term" value="P:stabilization of membrane potential"/>
    <property type="evidence" value="ECO:0007669"/>
    <property type="project" value="TreeGrafter"/>
</dbReference>
<dbReference type="PRINTS" id="PR01333">
    <property type="entry name" value="2POREKCHANEL"/>
</dbReference>
<keyword evidence="2 8" id="KW-0813">Transport</keyword>
<protein>
    <submittedName>
        <fullName evidence="13">Potassium channel domain-containing protein</fullName>
    </submittedName>
</protein>
<dbReference type="AlphaFoldDB" id="A0A914CAP7"/>
<keyword evidence="3 8" id="KW-0812">Transmembrane</keyword>
<name>A0A914CAP7_9BILA</name>
<keyword evidence="6 10" id="KW-0472">Membrane</keyword>
<feature type="compositionally biased region" description="Basic and acidic residues" evidence="9">
    <location>
        <begin position="694"/>
        <end position="705"/>
    </location>
</feature>
<keyword evidence="7 8" id="KW-0407">Ion channel</keyword>
<evidence type="ECO:0000256" key="1">
    <source>
        <dbReference type="ARBA" id="ARBA00004141"/>
    </source>
</evidence>
<dbReference type="InterPro" id="IPR013099">
    <property type="entry name" value="K_chnl_dom"/>
</dbReference>
<sequence>MAKRGMLTRQKSLGVQEDAIKIIEKYCRKKYRNSTLIVGSSLPHELESTSATPDPFQTEAPPMSALPFVNRMSHFPSQHSIDNRLSNVFLTQSTVESRTQASSPLQVSELFHTPIKEEIKPRPTETLVKYLWRLIQFLYEHCGLKDILMVLLIVFYSLLGGLVFYHLEAPEAELQWQLQRNATYMRQLNFTQQITRAMLSSDCRNFIGSANSWSDTEWYDENAFNHCVKRIRYMINLYDHVAGVDPSRKKVWNWDYWNAVFYSWTLLTTIGYGNLSCKTNLGRMVTICYALLGLPLMLIVLNILGKHLFLLLQSIWHNLRMKLKRRTKRLYRFTQTKNVKLMSSEKGLDKNLNGNIHSATEHDYVEEENIEPSDDLDIFETFPLKLALAIVFLYIGLCSVIFRYWESHWDFFTAFYFFFISLSTIGLGDEMPQHPHYAVGFFVFFVIGLSLVSMCFSILQSRIENKYMAAFQMIDDENNKISFSQNLLSIEDMTATSDKNEPVTMANYVTRPGSILLNPNASATLVDVDNNIKWRQNGTQSHEETVLSNGRRISIITSQASEDTTRSAYYRMTSGSSMSSLASTPVFSPTPPVLGAFLARKSSVKRNRVYPPYIETCPEADTNSPGSQTRRRHRSEDSCNLSPDSEKSDWPNISPEMNAAAPLNAPANVVHAGLRSSLFTIPLSVITESEEESKETSRSEKDGQKRRPPPLKLVKAIQEDLSNEGSPNSSKTSSIASDNPESKMV</sequence>
<dbReference type="WBParaSite" id="ACRNAN_Path_707.g2656.t1">
    <property type="protein sequence ID" value="ACRNAN_Path_707.g2656.t1"/>
    <property type="gene ID" value="ACRNAN_Path_707.g2656"/>
</dbReference>
<evidence type="ECO:0000256" key="7">
    <source>
        <dbReference type="ARBA" id="ARBA00023303"/>
    </source>
</evidence>
<comment type="subcellular location">
    <subcellularLocation>
        <location evidence="1">Membrane</location>
        <topology evidence="1">Multi-pass membrane protein</topology>
    </subcellularLocation>
</comment>
<feature type="transmembrane region" description="Helical" evidence="10">
    <location>
        <begin position="382"/>
        <end position="402"/>
    </location>
</feature>
<evidence type="ECO:0000259" key="11">
    <source>
        <dbReference type="Pfam" id="PF07885"/>
    </source>
</evidence>
<feature type="region of interest" description="Disordered" evidence="9">
    <location>
        <begin position="614"/>
        <end position="657"/>
    </location>
</feature>
<feature type="transmembrane region" description="Helical" evidence="10">
    <location>
        <begin position="147"/>
        <end position="167"/>
    </location>
</feature>
<dbReference type="GO" id="GO:0022841">
    <property type="term" value="F:potassium ion leak channel activity"/>
    <property type="evidence" value="ECO:0007669"/>
    <property type="project" value="TreeGrafter"/>
</dbReference>
<dbReference type="Proteomes" id="UP000887540">
    <property type="component" value="Unplaced"/>
</dbReference>
<evidence type="ECO:0000256" key="10">
    <source>
        <dbReference type="SAM" id="Phobius"/>
    </source>
</evidence>
<feature type="transmembrane region" description="Helical" evidence="10">
    <location>
        <begin position="256"/>
        <end position="275"/>
    </location>
</feature>
<organism evidence="12 13">
    <name type="scientific">Acrobeloides nanus</name>
    <dbReference type="NCBI Taxonomy" id="290746"/>
    <lineage>
        <taxon>Eukaryota</taxon>
        <taxon>Metazoa</taxon>
        <taxon>Ecdysozoa</taxon>
        <taxon>Nematoda</taxon>
        <taxon>Chromadorea</taxon>
        <taxon>Rhabditida</taxon>
        <taxon>Tylenchina</taxon>
        <taxon>Cephalobomorpha</taxon>
        <taxon>Cephaloboidea</taxon>
        <taxon>Cephalobidae</taxon>
        <taxon>Acrobeloides</taxon>
    </lineage>
</organism>
<evidence type="ECO:0000256" key="4">
    <source>
        <dbReference type="ARBA" id="ARBA00022989"/>
    </source>
</evidence>
<keyword evidence="12" id="KW-1185">Reference proteome</keyword>
<keyword evidence="4 10" id="KW-1133">Transmembrane helix</keyword>
<feature type="domain" description="Potassium channel" evidence="11">
    <location>
        <begin position="390"/>
        <end position="464"/>
    </location>
</feature>
<evidence type="ECO:0000256" key="8">
    <source>
        <dbReference type="RuleBase" id="RU003857"/>
    </source>
</evidence>
<evidence type="ECO:0000256" key="2">
    <source>
        <dbReference type="ARBA" id="ARBA00022448"/>
    </source>
</evidence>
<evidence type="ECO:0000256" key="6">
    <source>
        <dbReference type="ARBA" id="ARBA00023136"/>
    </source>
</evidence>